<evidence type="ECO:0000256" key="6">
    <source>
        <dbReference type="ARBA" id="ARBA00022801"/>
    </source>
</evidence>
<dbReference type="EC" id="3.4.11.-" evidence="10"/>
<dbReference type="GO" id="GO:0004177">
    <property type="term" value="F:aminopeptidase activity"/>
    <property type="evidence" value="ECO:0007669"/>
    <property type="project" value="UniProtKB-KW"/>
</dbReference>
<dbReference type="Proteomes" id="UP000199228">
    <property type="component" value="Unassembled WGS sequence"/>
</dbReference>
<dbReference type="SUPFAM" id="SSF53187">
    <property type="entry name" value="Zn-dependent exopeptidases"/>
    <property type="match status" value="1"/>
</dbReference>
<evidence type="ECO:0000256" key="3">
    <source>
        <dbReference type="ARBA" id="ARBA00022438"/>
    </source>
</evidence>
<evidence type="ECO:0000256" key="1">
    <source>
        <dbReference type="ARBA" id="ARBA00001947"/>
    </source>
</evidence>
<dbReference type="NCBIfam" id="NF002600">
    <property type="entry name" value="PRK02256.1"/>
    <property type="match status" value="1"/>
</dbReference>
<dbReference type="GO" id="GO:0008237">
    <property type="term" value="F:metallopeptidase activity"/>
    <property type="evidence" value="ECO:0007669"/>
    <property type="project" value="UniProtKB-KW"/>
</dbReference>
<comment type="similarity">
    <text evidence="2 9">Belongs to the peptidase M18 family.</text>
</comment>
<dbReference type="EMBL" id="FMXR01000017">
    <property type="protein sequence ID" value="SDB29887.1"/>
    <property type="molecule type" value="Genomic_DNA"/>
</dbReference>
<evidence type="ECO:0000256" key="7">
    <source>
        <dbReference type="ARBA" id="ARBA00022833"/>
    </source>
</evidence>
<keyword evidence="3 9" id="KW-0031">Aminopeptidase</keyword>
<keyword evidence="7 9" id="KW-0862">Zinc</keyword>
<evidence type="ECO:0000256" key="8">
    <source>
        <dbReference type="ARBA" id="ARBA00023049"/>
    </source>
</evidence>
<organism evidence="11 12">
    <name type="scientific">Eubacterium oxidoreducens</name>
    <dbReference type="NCBI Taxonomy" id="1732"/>
    <lineage>
        <taxon>Bacteria</taxon>
        <taxon>Bacillati</taxon>
        <taxon>Bacillota</taxon>
        <taxon>Clostridia</taxon>
        <taxon>Eubacteriales</taxon>
        <taxon>Eubacteriaceae</taxon>
        <taxon>Eubacterium</taxon>
    </lineage>
</organism>
<dbReference type="AlphaFoldDB" id="A0A1G6CAE9"/>
<evidence type="ECO:0000313" key="12">
    <source>
        <dbReference type="Proteomes" id="UP000199228"/>
    </source>
</evidence>
<dbReference type="STRING" id="1732.SAMN02910417_02228"/>
<dbReference type="InterPro" id="IPR001948">
    <property type="entry name" value="Peptidase_M18"/>
</dbReference>
<sequence length="464" mass="51494">MERENAWKKYSQEDKDKVFQFAEEYRVFLSNCKTERECAQEFMLRAQAAGFRDLDEVIEEGKPLKAGDRIVAGNMGKALAMFVIGEEDLEDGMNILGAHIDSPRMDVKQNPLYEDTQMAFLDTHYYGGIKKYQWVTLPLALHGTIIKKDLTQIDFAIGEAEDDPVFGVSDLLIHLSADQMDKKASKVVEGENLNVLIGSMPLSEAEDDEETKEAVKANILQILKDKMDIEEEDFLSAEIEVVPAGTARDYGLDRSMIMGYGHDDRVCAYPSFCAMLEMDVPKHTSVCLLVDKEEIGSVGATGMHSRFFENCVAEILALCGFNSDLSVRRAMANSFVLSSDVSAAFDPNYPSVMEKKNAAYFGRGLVFNKFTGSRGKSGSNDANPEYIAILRDVMDRNEVSFQTAELGKVDQGGGGTIAYILANYGMQVIDSGVAVLNMHAPWEIISKADLYEAYKGYVAFLKEV</sequence>
<evidence type="ECO:0000256" key="9">
    <source>
        <dbReference type="RuleBase" id="RU004386"/>
    </source>
</evidence>
<dbReference type="CDD" id="cd05659">
    <property type="entry name" value="M18_API"/>
    <property type="match status" value="1"/>
</dbReference>
<dbReference type="GO" id="GO:0008270">
    <property type="term" value="F:zinc ion binding"/>
    <property type="evidence" value="ECO:0007669"/>
    <property type="project" value="InterPro"/>
</dbReference>
<dbReference type="SUPFAM" id="SSF101821">
    <property type="entry name" value="Aminopeptidase/glucanase lid domain"/>
    <property type="match status" value="1"/>
</dbReference>
<dbReference type="InterPro" id="IPR023358">
    <property type="entry name" value="Peptidase_M18_dom2"/>
</dbReference>
<keyword evidence="6 9" id="KW-0378">Hydrolase</keyword>
<dbReference type="GO" id="GO:0006508">
    <property type="term" value="P:proteolysis"/>
    <property type="evidence" value="ECO:0007669"/>
    <property type="project" value="UniProtKB-KW"/>
</dbReference>
<dbReference type="Gene3D" id="3.40.630.10">
    <property type="entry name" value="Zn peptidases"/>
    <property type="match status" value="1"/>
</dbReference>
<dbReference type="PANTHER" id="PTHR28570">
    <property type="entry name" value="ASPARTYL AMINOPEPTIDASE"/>
    <property type="match status" value="1"/>
</dbReference>
<dbReference type="PRINTS" id="PR00932">
    <property type="entry name" value="AMINO1PTASE"/>
</dbReference>
<name>A0A1G6CAE9_EUBOX</name>
<keyword evidence="8 9" id="KW-0482">Metalloprotease</keyword>
<dbReference type="RefSeq" id="WP_090174428.1">
    <property type="nucleotide sequence ID" value="NZ_FMXR01000017.1"/>
</dbReference>
<dbReference type="FunFam" id="2.30.250.10:FF:000006">
    <property type="entry name" value="Probable M18 family aminopeptidase 1"/>
    <property type="match status" value="1"/>
</dbReference>
<dbReference type="Pfam" id="PF02127">
    <property type="entry name" value="Peptidase_M18"/>
    <property type="match status" value="1"/>
</dbReference>
<dbReference type="PANTHER" id="PTHR28570:SF2">
    <property type="entry name" value="M18 FAMILY AMINOPEPTIDASE 1-RELATED"/>
    <property type="match status" value="1"/>
</dbReference>
<dbReference type="GO" id="GO:0005737">
    <property type="term" value="C:cytoplasm"/>
    <property type="evidence" value="ECO:0007669"/>
    <property type="project" value="UniProtKB-ARBA"/>
</dbReference>
<evidence type="ECO:0000256" key="10">
    <source>
        <dbReference type="RuleBase" id="RU004387"/>
    </source>
</evidence>
<protein>
    <recommendedName>
        <fullName evidence="10">M18 family aminopeptidase</fullName>
        <ecNumber evidence="10">3.4.11.-</ecNumber>
    </recommendedName>
</protein>
<evidence type="ECO:0000256" key="5">
    <source>
        <dbReference type="ARBA" id="ARBA00022723"/>
    </source>
</evidence>
<evidence type="ECO:0000256" key="4">
    <source>
        <dbReference type="ARBA" id="ARBA00022670"/>
    </source>
</evidence>
<comment type="cofactor">
    <cofactor evidence="1 10">
        <name>Zn(2+)</name>
        <dbReference type="ChEBI" id="CHEBI:29105"/>
    </cofactor>
</comment>
<dbReference type="Gene3D" id="2.30.250.10">
    <property type="entry name" value="Aminopeptidase i, Domain 2"/>
    <property type="match status" value="1"/>
</dbReference>
<dbReference type="OrthoDB" id="89722at2"/>
<keyword evidence="5 9" id="KW-0479">Metal-binding</keyword>
<keyword evidence="4 9" id="KW-0645">Protease</keyword>
<reference evidence="11 12" key="1">
    <citation type="submission" date="2016-10" db="EMBL/GenBank/DDBJ databases">
        <authorList>
            <person name="de Groot N.N."/>
        </authorList>
    </citation>
    <scope>NUCLEOTIDE SEQUENCE [LARGE SCALE GENOMIC DNA]</scope>
    <source>
        <strain evidence="11 12">DSM 3217</strain>
    </source>
</reference>
<evidence type="ECO:0000313" key="11">
    <source>
        <dbReference type="EMBL" id="SDB29887.1"/>
    </source>
</evidence>
<evidence type="ECO:0000256" key="2">
    <source>
        <dbReference type="ARBA" id="ARBA00008290"/>
    </source>
</evidence>
<gene>
    <name evidence="11" type="ORF">SAMN02910417_02228</name>
</gene>
<keyword evidence="12" id="KW-1185">Reference proteome</keyword>
<accession>A0A1G6CAE9</accession>
<proteinExistence type="inferred from homology"/>